<dbReference type="AlphaFoldDB" id="A0A1V6N850"/>
<keyword evidence="2" id="KW-1185">Reference proteome</keyword>
<evidence type="ECO:0000313" key="2">
    <source>
        <dbReference type="Proteomes" id="UP000191408"/>
    </source>
</evidence>
<dbReference type="Proteomes" id="UP000191408">
    <property type="component" value="Unassembled WGS sequence"/>
</dbReference>
<dbReference type="EMBL" id="MDYM01000020">
    <property type="protein sequence ID" value="OQD60783.1"/>
    <property type="molecule type" value="Genomic_DNA"/>
</dbReference>
<accession>A0A1V6N850</accession>
<comment type="caution">
    <text evidence="1">The sequence shown here is derived from an EMBL/GenBank/DDBJ whole genome shotgun (WGS) entry which is preliminary data.</text>
</comment>
<organism evidence="1 2">
    <name type="scientific">Penicillium polonicum</name>
    <dbReference type="NCBI Taxonomy" id="60169"/>
    <lineage>
        <taxon>Eukaryota</taxon>
        <taxon>Fungi</taxon>
        <taxon>Dikarya</taxon>
        <taxon>Ascomycota</taxon>
        <taxon>Pezizomycotina</taxon>
        <taxon>Eurotiomycetes</taxon>
        <taxon>Eurotiomycetidae</taxon>
        <taxon>Eurotiales</taxon>
        <taxon>Aspergillaceae</taxon>
        <taxon>Penicillium</taxon>
    </lineage>
</organism>
<protein>
    <submittedName>
        <fullName evidence="1">Uncharacterized protein</fullName>
    </submittedName>
</protein>
<evidence type="ECO:0000313" key="1">
    <source>
        <dbReference type="EMBL" id="OQD60783.1"/>
    </source>
</evidence>
<proteinExistence type="predicted"/>
<reference evidence="2" key="1">
    <citation type="journal article" date="2017" name="Nat. Microbiol.">
        <title>Global analysis of biosynthetic gene clusters reveals vast potential of secondary metabolite production in Penicillium species.</title>
        <authorList>
            <person name="Nielsen J.C."/>
            <person name="Grijseels S."/>
            <person name="Prigent S."/>
            <person name="Ji B."/>
            <person name="Dainat J."/>
            <person name="Nielsen K.F."/>
            <person name="Frisvad J.C."/>
            <person name="Workman M."/>
            <person name="Nielsen J."/>
        </authorList>
    </citation>
    <scope>NUCLEOTIDE SEQUENCE [LARGE SCALE GENOMIC DNA]</scope>
    <source>
        <strain evidence="2">IBT 4502</strain>
    </source>
</reference>
<gene>
    <name evidence="1" type="ORF">PENPOL_c020G09639</name>
</gene>
<name>A0A1V6N850_PENPO</name>
<sequence>MRLAFETIEDQSLFTDENMSCGSLIHPSLHLPSIFSTLPPNITPTQVVLLVCVYTLSHNTSISFHPMLQTYVFARPHEWMSEAIQLGGGLFAKNYELRQSRIPSASSAISGVHRTVK</sequence>